<dbReference type="PANTHER" id="PTHR31900">
    <property type="entry name" value="F-BOX/RNI SUPERFAMILY PROTEIN-RELATED"/>
    <property type="match status" value="1"/>
</dbReference>
<organism evidence="1">
    <name type="scientific">Salvia splendens</name>
    <name type="common">Scarlet sage</name>
    <dbReference type="NCBI Taxonomy" id="180675"/>
    <lineage>
        <taxon>Eukaryota</taxon>
        <taxon>Viridiplantae</taxon>
        <taxon>Streptophyta</taxon>
        <taxon>Embryophyta</taxon>
        <taxon>Tracheophyta</taxon>
        <taxon>Spermatophyta</taxon>
        <taxon>Magnoliopsida</taxon>
        <taxon>eudicotyledons</taxon>
        <taxon>Gunneridae</taxon>
        <taxon>Pentapetalae</taxon>
        <taxon>asterids</taxon>
        <taxon>lamiids</taxon>
        <taxon>Lamiales</taxon>
        <taxon>Lamiaceae</taxon>
        <taxon>Nepetoideae</taxon>
        <taxon>Mentheae</taxon>
        <taxon>Salviinae</taxon>
        <taxon>Salvia</taxon>
        <taxon>Salvia subgen. Calosphace</taxon>
        <taxon>core Calosphace</taxon>
    </lineage>
</organism>
<keyword evidence="2" id="KW-1185">Reference proteome</keyword>
<protein>
    <submittedName>
        <fullName evidence="1">Uncharacterized protein</fullName>
    </submittedName>
</protein>
<name>A0A8X8XB87_SALSN</name>
<reference evidence="1" key="2">
    <citation type="submission" date="2020-08" db="EMBL/GenBank/DDBJ databases">
        <title>Plant Genome Project.</title>
        <authorList>
            <person name="Zhang R.-G."/>
        </authorList>
    </citation>
    <scope>NUCLEOTIDE SEQUENCE</scope>
    <source>
        <strain evidence="1">Huo1</strain>
        <tissue evidence="1">Leaf</tissue>
    </source>
</reference>
<dbReference type="EMBL" id="PNBA02000010">
    <property type="protein sequence ID" value="KAG6409434.1"/>
    <property type="molecule type" value="Genomic_DNA"/>
</dbReference>
<dbReference type="AlphaFoldDB" id="A0A8X8XB87"/>
<dbReference type="Proteomes" id="UP000298416">
    <property type="component" value="Unassembled WGS sequence"/>
</dbReference>
<accession>A0A8X8XB87</accession>
<proteinExistence type="predicted"/>
<gene>
    <name evidence="1" type="ORF">SASPL_127473</name>
</gene>
<comment type="caution">
    <text evidence="1">The sequence shown here is derived from an EMBL/GenBank/DDBJ whole genome shotgun (WGS) entry which is preliminary data.</text>
</comment>
<dbReference type="PANTHER" id="PTHR31900:SF29">
    <property type="entry name" value="FBD-LIKE DOMAIN FAMILY PROTEIN"/>
    <property type="match status" value="1"/>
</dbReference>
<dbReference type="InterPro" id="IPR050232">
    <property type="entry name" value="FBL13/AtMIF1-like"/>
</dbReference>
<sequence length="429" mass="48259">MDDQGQDKVDDTKDLQKSMTEALSPIEKMPTHLLQNIQGALDQKEAGRTALVSKLCKLAWWTMSTLDFNDMDYGDSLTGVATRVLDRYKDENLRVGSFRLWSHTINHNDARNLIRDAINLGARDLAICVGPVGTEKLVLPEEVLGSPTLVKLCVVGCQVDFRVEVKCKFLEMLHIADLSTYGDIFNDLILKCTKLEKVEMGYIVNMIQETNMLGPNWENMIGKTSLQSLDLVGVDPVENITRFEVWAKFPVLKSLEILDNYSNLNWAGVTICSPTLESISLNLFESELTQAKFEVPSIKEFEVVAKSTPGVESFKTNSVGWDCNLEIACVETTQAWFLDLKKLLKIFSSAVVQLTIRLNYTDAPPDFVFHAQEPKVLHRIKVLNIVASKEELVPGFLRSLGWYISTNTLYLGEQNRPDLLNDMQPLPPP</sequence>
<reference evidence="1" key="1">
    <citation type="submission" date="2018-01" db="EMBL/GenBank/DDBJ databases">
        <authorList>
            <person name="Mao J.F."/>
        </authorList>
    </citation>
    <scope>NUCLEOTIDE SEQUENCE</scope>
    <source>
        <strain evidence="1">Huo1</strain>
        <tissue evidence="1">Leaf</tissue>
    </source>
</reference>
<evidence type="ECO:0000313" key="2">
    <source>
        <dbReference type="Proteomes" id="UP000298416"/>
    </source>
</evidence>
<dbReference type="OrthoDB" id="911245at2759"/>
<evidence type="ECO:0000313" key="1">
    <source>
        <dbReference type="EMBL" id="KAG6409434.1"/>
    </source>
</evidence>